<protein>
    <submittedName>
        <fullName evidence="5">Sulfurtransferase</fullName>
    </submittedName>
</protein>
<keyword evidence="2" id="KW-0677">Repeat</keyword>
<dbReference type="PANTHER" id="PTHR11364">
    <property type="entry name" value="THIOSULFATE SULFERTANSFERASE"/>
    <property type="match status" value="1"/>
</dbReference>
<dbReference type="Proteomes" id="UP000702952">
    <property type="component" value="Unassembled WGS sequence"/>
</dbReference>
<dbReference type="GO" id="GO:0004792">
    <property type="term" value="F:thiosulfate-cyanide sulfurtransferase activity"/>
    <property type="evidence" value="ECO:0007669"/>
    <property type="project" value="TreeGrafter"/>
</dbReference>
<keyword evidence="1" id="KW-0808">Transferase</keyword>
<dbReference type="SMART" id="SM00450">
    <property type="entry name" value="RHOD"/>
    <property type="match status" value="2"/>
</dbReference>
<dbReference type="PROSITE" id="PS50206">
    <property type="entry name" value="RHODANESE_3"/>
    <property type="match status" value="2"/>
</dbReference>
<dbReference type="Pfam" id="PF00581">
    <property type="entry name" value="Rhodanese"/>
    <property type="match status" value="2"/>
</dbReference>
<name>A0AA44J6T4_AGRTU</name>
<accession>A0AA44J6T4</accession>
<sequence length="287" mass="31208">MARFDAPDVVILDASVFLDPAPAGAARGEFRSGLDHFLDKGHIPGARFADLFTEFSDPESSLPFTRPTAGQFEEAAGKLGLRPDVHVIVYDGLAGQWAARLWWVFRTLGHDKVSVLDGGLKRYLSLGGRLDKGLPPYERTVYRIENAEKPRAHKDEVIALSTGRSEGSLICLLQPDDFSGEISVRARAGHIPSSSNLPFTKLINPQDNTMLSREQLSDIFRSVTPLNGERIVTYCGGGVASTYGALALEVLGYENTAEYDGSLNEWISDPGLPMETGPGRTLTSKSN</sequence>
<evidence type="ECO:0000313" key="6">
    <source>
        <dbReference type="Proteomes" id="UP000702952"/>
    </source>
</evidence>
<comment type="caution">
    <text evidence="5">The sequence shown here is derived from an EMBL/GenBank/DDBJ whole genome shotgun (WGS) entry which is preliminary data.</text>
</comment>
<feature type="domain" description="Rhodanese" evidence="4">
    <location>
        <begin position="39"/>
        <end position="132"/>
    </location>
</feature>
<dbReference type="PANTHER" id="PTHR11364:SF27">
    <property type="entry name" value="SULFURTRANSFERASE"/>
    <property type="match status" value="1"/>
</dbReference>
<evidence type="ECO:0000256" key="1">
    <source>
        <dbReference type="ARBA" id="ARBA00022679"/>
    </source>
</evidence>
<dbReference type="AlphaFoldDB" id="A0AA44J6T4"/>
<gene>
    <name evidence="5" type="ORF">G6M46_00185</name>
</gene>
<dbReference type="SUPFAM" id="SSF52821">
    <property type="entry name" value="Rhodanese/Cell cycle control phosphatase"/>
    <property type="match status" value="2"/>
</dbReference>
<evidence type="ECO:0000256" key="3">
    <source>
        <dbReference type="SAM" id="MobiDB-lite"/>
    </source>
</evidence>
<evidence type="ECO:0000256" key="2">
    <source>
        <dbReference type="ARBA" id="ARBA00022737"/>
    </source>
</evidence>
<feature type="domain" description="Rhodanese" evidence="4">
    <location>
        <begin position="176"/>
        <end position="275"/>
    </location>
</feature>
<dbReference type="InterPro" id="IPR045078">
    <property type="entry name" value="TST/MPST-like"/>
</dbReference>
<dbReference type="Gene3D" id="3.40.250.10">
    <property type="entry name" value="Rhodanese-like domain"/>
    <property type="match status" value="2"/>
</dbReference>
<evidence type="ECO:0000259" key="4">
    <source>
        <dbReference type="PROSITE" id="PS50206"/>
    </source>
</evidence>
<feature type="region of interest" description="Disordered" evidence="3">
    <location>
        <begin position="268"/>
        <end position="287"/>
    </location>
</feature>
<dbReference type="CDD" id="cd01448">
    <property type="entry name" value="TST_Repeat_1"/>
    <property type="match status" value="1"/>
</dbReference>
<dbReference type="InterPro" id="IPR001763">
    <property type="entry name" value="Rhodanese-like_dom"/>
</dbReference>
<proteinExistence type="predicted"/>
<reference evidence="5" key="1">
    <citation type="journal article" date="2020" name="Science">
        <title>Unexpected conservation and global transmission of agrobacterial virulence plasmids.</title>
        <authorList>
            <person name="Weisberg A.J."/>
            <person name="Davis E.W. 2nd"/>
            <person name="Tabima J."/>
            <person name="Belcher M.S."/>
            <person name="Miller M."/>
            <person name="Kuo C.H."/>
            <person name="Loper J.E."/>
            <person name="Grunwald N.J."/>
            <person name="Putnam M.L."/>
            <person name="Chang J.H."/>
        </authorList>
    </citation>
    <scope>NUCLEOTIDE SEQUENCE</scope>
    <source>
        <strain evidence="5">17-1853-1a</strain>
    </source>
</reference>
<dbReference type="RefSeq" id="WP_081308812.1">
    <property type="nucleotide sequence ID" value="NZ_CP123840.1"/>
</dbReference>
<organism evidence="5 6">
    <name type="scientific">Agrobacterium tumefaciens</name>
    <dbReference type="NCBI Taxonomy" id="358"/>
    <lineage>
        <taxon>Bacteria</taxon>
        <taxon>Pseudomonadati</taxon>
        <taxon>Pseudomonadota</taxon>
        <taxon>Alphaproteobacteria</taxon>
        <taxon>Hyphomicrobiales</taxon>
        <taxon>Rhizobiaceae</taxon>
        <taxon>Rhizobium/Agrobacterium group</taxon>
        <taxon>Agrobacterium</taxon>
        <taxon>Agrobacterium tumefaciens complex</taxon>
    </lineage>
</organism>
<dbReference type="EMBL" id="JAAMAY010000001">
    <property type="protein sequence ID" value="NTC26576.1"/>
    <property type="molecule type" value="Genomic_DNA"/>
</dbReference>
<evidence type="ECO:0000313" key="5">
    <source>
        <dbReference type="EMBL" id="NTC26576.1"/>
    </source>
</evidence>
<dbReference type="InterPro" id="IPR036873">
    <property type="entry name" value="Rhodanese-like_dom_sf"/>
</dbReference>